<dbReference type="InterPro" id="IPR036291">
    <property type="entry name" value="NAD(P)-bd_dom_sf"/>
</dbReference>
<dbReference type="SUPFAM" id="SSF51735">
    <property type="entry name" value="NAD(P)-binding Rossmann-fold domains"/>
    <property type="match status" value="1"/>
</dbReference>
<proteinExistence type="predicted"/>
<reference evidence="2" key="1">
    <citation type="submission" date="2023-06" db="EMBL/GenBank/DDBJ databases">
        <title>Genome-scale phylogeny and comparative genomics of the fungal order Sordariales.</title>
        <authorList>
            <consortium name="Lawrence Berkeley National Laboratory"/>
            <person name="Hensen N."/>
            <person name="Bonometti L."/>
            <person name="Westerberg I."/>
            <person name="Brannstrom I.O."/>
            <person name="Guillou S."/>
            <person name="Cros-Aarteil S."/>
            <person name="Calhoun S."/>
            <person name="Haridas S."/>
            <person name="Kuo A."/>
            <person name="Mondo S."/>
            <person name="Pangilinan J."/>
            <person name="Riley R."/>
            <person name="LaButti K."/>
            <person name="Andreopoulos B."/>
            <person name="Lipzen A."/>
            <person name="Chen C."/>
            <person name="Yanf M."/>
            <person name="Daum C."/>
            <person name="Ng V."/>
            <person name="Clum A."/>
            <person name="Steindorff A."/>
            <person name="Ohm R."/>
            <person name="Martin F."/>
            <person name="Silar P."/>
            <person name="Natvig D."/>
            <person name="Lalanne C."/>
            <person name="Gautier V."/>
            <person name="Ament-velasquez S.L."/>
            <person name="Kruys A."/>
            <person name="Hutchinson M.I."/>
            <person name="Powell A.J."/>
            <person name="Barry K."/>
            <person name="Miller A.N."/>
            <person name="Grigoriev I.V."/>
            <person name="Debuchy R."/>
            <person name="Gladieux P."/>
            <person name="Thoren M.H."/>
            <person name="Johannesson H."/>
        </authorList>
    </citation>
    <scope>NUCLEOTIDE SEQUENCE</scope>
    <source>
        <strain evidence="2">SMH2392-1A</strain>
    </source>
</reference>
<dbReference type="PANTHER" id="PTHR47534:SF3">
    <property type="entry name" value="ALCOHOL DEHYDROGENASE-LIKE C-TERMINAL DOMAIN-CONTAINING PROTEIN"/>
    <property type="match status" value="1"/>
</dbReference>
<evidence type="ECO:0000256" key="1">
    <source>
        <dbReference type="ARBA" id="ARBA00023002"/>
    </source>
</evidence>
<comment type="caution">
    <text evidence="2">The sequence shown here is derived from an EMBL/GenBank/DDBJ whole genome shotgun (WGS) entry which is preliminary data.</text>
</comment>
<dbReference type="EMBL" id="JAUIRO010000004">
    <property type="protein sequence ID" value="KAK0717773.1"/>
    <property type="molecule type" value="Genomic_DNA"/>
</dbReference>
<dbReference type="InterPro" id="IPR052228">
    <property type="entry name" value="Sec_Metab_Biosynth_Oxidored"/>
</dbReference>
<dbReference type="Gene3D" id="3.40.50.720">
    <property type="entry name" value="NAD(P)-binding Rossmann-like Domain"/>
    <property type="match status" value="1"/>
</dbReference>
<evidence type="ECO:0008006" key="4">
    <source>
        <dbReference type="Google" id="ProtNLM"/>
    </source>
</evidence>
<accession>A0AA40AKZ3</accession>
<sequence>MVSLAQMRSSNAAIAAALPAKLVAVFAGATSGIGETALKQFARHAVQPRVYFLGRTTASGERIRAELQAINPGGEYVFLGVDVSLLGAVDAVCRQIRERETAINLLFLTTGTLITGKDTAEGLYYPTAVTYYARTRLIVNLLPLLRAATGLRRVVTVLAGTKEGPVHTDDFATRHVPILAARGHASAIMTLSLEAIAATAPEVSFVHDFPGAVKTNLGKDVRTPAFVVVGALFKLVWPFIGIPFAEAGDRQLFFATSARYPPARTAGGAVGSADGVPLPEGVEVARGSAGAAGSGVYSTNVDGETLSPKVAQVLARMRDEGVVGKLWAHTEDEFVRIAGSVAL</sequence>
<protein>
    <recommendedName>
        <fullName evidence="4">Short-chain dehydrogenases/reductase</fullName>
    </recommendedName>
</protein>
<dbReference type="RefSeq" id="XP_060296566.1">
    <property type="nucleotide sequence ID" value="XM_060434276.1"/>
</dbReference>
<dbReference type="PANTHER" id="PTHR47534">
    <property type="entry name" value="YALI0E05731P"/>
    <property type="match status" value="1"/>
</dbReference>
<dbReference type="GeneID" id="85317546"/>
<keyword evidence="1" id="KW-0560">Oxidoreductase</keyword>
<organism evidence="2 3">
    <name type="scientific">Lasiosphaeria miniovina</name>
    <dbReference type="NCBI Taxonomy" id="1954250"/>
    <lineage>
        <taxon>Eukaryota</taxon>
        <taxon>Fungi</taxon>
        <taxon>Dikarya</taxon>
        <taxon>Ascomycota</taxon>
        <taxon>Pezizomycotina</taxon>
        <taxon>Sordariomycetes</taxon>
        <taxon>Sordariomycetidae</taxon>
        <taxon>Sordariales</taxon>
        <taxon>Lasiosphaeriaceae</taxon>
        <taxon>Lasiosphaeria</taxon>
    </lineage>
</organism>
<dbReference type="Pfam" id="PF00106">
    <property type="entry name" value="adh_short"/>
    <property type="match status" value="1"/>
</dbReference>
<dbReference type="Proteomes" id="UP001172101">
    <property type="component" value="Unassembled WGS sequence"/>
</dbReference>
<evidence type="ECO:0000313" key="3">
    <source>
        <dbReference type="Proteomes" id="UP001172101"/>
    </source>
</evidence>
<dbReference type="InterPro" id="IPR002347">
    <property type="entry name" value="SDR_fam"/>
</dbReference>
<evidence type="ECO:0000313" key="2">
    <source>
        <dbReference type="EMBL" id="KAK0717773.1"/>
    </source>
</evidence>
<dbReference type="GO" id="GO:0016491">
    <property type="term" value="F:oxidoreductase activity"/>
    <property type="evidence" value="ECO:0007669"/>
    <property type="project" value="UniProtKB-KW"/>
</dbReference>
<gene>
    <name evidence="2" type="ORF">B0T26DRAFT_303698</name>
</gene>
<name>A0AA40AKZ3_9PEZI</name>
<dbReference type="AlphaFoldDB" id="A0AA40AKZ3"/>
<keyword evidence="3" id="KW-1185">Reference proteome</keyword>